<feature type="transmembrane region" description="Helical" evidence="1">
    <location>
        <begin position="7"/>
        <end position="27"/>
    </location>
</feature>
<dbReference type="AlphaFoldDB" id="A0A345P2I6"/>
<reference evidence="2 3" key="1">
    <citation type="submission" date="2018-07" db="EMBL/GenBank/DDBJ databases">
        <title>Genome sequencing of Moraxellaceae gen. HYN0046.</title>
        <authorList>
            <person name="Kim M."/>
            <person name="Yi H."/>
        </authorList>
    </citation>
    <scope>NUCLEOTIDE SEQUENCE [LARGE SCALE GENOMIC DNA]</scope>
    <source>
        <strain evidence="2 3">HYN0046</strain>
    </source>
</reference>
<evidence type="ECO:0000313" key="3">
    <source>
        <dbReference type="Proteomes" id="UP000253940"/>
    </source>
</evidence>
<dbReference type="KEGG" id="mbah:HYN46_00415"/>
<gene>
    <name evidence="2" type="ORF">HYN46_00415</name>
</gene>
<dbReference type="Proteomes" id="UP000253940">
    <property type="component" value="Chromosome"/>
</dbReference>
<dbReference type="OrthoDB" id="7056747at2"/>
<keyword evidence="1" id="KW-0472">Membrane</keyword>
<keyword evidence="1" id="KW-1133">Transmembrane helix</keyword>
<proteinExistence type="predicted"/>
<organism evidence="2 3">
    <name type="scientific">Aquirhabdus parva</name>
    <dbReference type="NCBI Taxonomy" id="2283318"/>
    <lineage>
        <taxon>Bacteria</taxon>
        <taxon>Pseudomonadati</taxon>
        <taxon>Pseudomonadota</taxon>
        <taxon>Gammaproteobacteria</taxon>
        <taxon>Moraxellales</taxon>
        <taxon>Moraxellaceae</taxon>
        <taxon>Aquirhabdus</taxon>
    </lineage>
</organism>
<name>A0A345P2I6_9GAMM</name>
<keyword evidence="1" id="KW-0812">Transmembrane</keyword>
<protein>
    <submittedName>
        <fullName evidence="2">Uncharacterized protein</fullName>
    </submittedName>
</protein>
<evidence type="ECO:0000256" key="1">
    <source>
        <dbReference type="SAM" id="Phobius"/>
    </source>
</evidence>
<accession>A0A345P2I6</accession>
<sequence>MMGRIVLIGWAALAIIVIGLFLGFQLYTHILAGLTLSDQPGFLQLPKSITGTASATNDIAIKLRGRIDAEVPVKQDLQLPLHGIYQANIALDTHVPLRFTINYKGDVDVHAYADIVGTTELVTQRHWYLPTFPLKARVPLDFKLPISLVVPVDTQIRFVYNGPLTLKLNQTLTSPIDTVLRTYLMVDRDVSTPILASFGMRFYPPQTPLPVLVKYADLKLPLSSLRIQRTGQHDR</sequence>
<keyword evidence="3" id="KW-1185">Reference proteome</keyword>
<dbReference type="RefSeq" id="WP_114897605.1">
    <property type="nucleotide sequence ID" value="NZ_CP031222.1"/>
</dbReference>
<dbReference type="EMBL" id="CP031222">
    <property type="protein sequence ID" value="AXI01495.1"/>
    <property type="molecule type" value="Genomic_DNA"/>
</dbReference>
<evidence type="ECO:0000313" key="2">
    <source>
        <dbReference type="EMBL" id="AXI01495.1"/>
    </source>
</evidence>